<protein>
    <submittedName>
        <fullName evidence="2">Uncharacterized protein</fullName>
    </submittedName>
</protein>
<keyword evidence="1" id="KW-0812">Transmembrane</keyword>
<dbReference type="RefSeq" id="WP_242179511.1">
    <property type="nucleotide sequence ID" value="NZ_JAKQYM010000019.1"/>
</dbReference>
<gene>
    <name evidence="2" type="ORF">MC378_14590</name>
</gene>
<feature type="transmembrane region" description="Helical" evidence="1">
    <location>
        <begin position="6"/>
        <end position="23"/>
    </location>
</feature>
<comment type="caution">
    <text evidence="2">The sequence shown here is derived from an EMBL/GenBank/DDBJ whole genome shotgun (WGS) entry which is preliminary data.</text>
</comment>
<keyword evidence="3" id="KW-1185">Reference proteome</keyword>
<dbReference type="Proteomes" id="UP001139369">
    <property type="component" value="Unassembled WGS sequence"/>
</dbReference>
<proteinExistence type="predicted"/>
<evidence type="ECO:0000313" key="3">
    <source>
        <dbReference type="Proteomes" id="UP001139369"/>
    </source>
</evidence>
<keyword evidence="1" id="KW-1133">Transmembrane helix</keyword>
<dbReference type="AlphaFoldDB" id="A0A9X1VPJ1"/>
<name>A0A9X1VPJ1_9FLAO</name>
<dbReference type="EMBL" id="JAKQYM010000019">
    <property type="protein sequence ID" value="MCI2230404.1"/>
    <property type="molecule type" value="Genomic_DNA"/>
</dbReference>
<evidence type="ECO:0000313" key="2">
    <source>
        <dbReference type="EMBL" id="MCI2230404.1"/>
    </source>
</evidence>
<reference evidence="2" key="1">
    <citation type="submission" date="2022-02" db="EMBL/GenBank/DDBJ databases">
        <title>Polaribacter sp. MSW13, isolated from seawater.</title>
        <authorList>
            <person name="Kristyanto S."/>
            <person name="Jung J."/>
            <person name="Jeon C.O."/>
        </authorList>
    </citation>
    <scope>NUCLEOTIDE SEQUENCE</scope>
    <source>
        <strain evidence="2">MSW13</strain>
    </source>
</reference>
<keyword evidence="1" id="KW-0472">Membrane</keyword>
<accession>A0A9X1VPJ1</accession>
<sequence>MNGNHIIVLGIIIIAFGTGLTIYGQQLLSKSENDKILSQNNNFLEKIKKYQKDIKIKDKKIKELEKWEKKITIKYLEEIHIQMNSLYETISSYSKFKIESKNIESFKKLCKGFNLNQKTNIRISVNKNTYHSLRSLLLLKWENICIQISNLSLSTSYIHPKAYELFLRIREKGEPISILKNTKNSNKDLESWHETFYEMYKLTNELKKLKKEINSY</sequence>
<organism evidence="2 3">
    <name type="scientific">Polaribacter marinus</name>
    <dbReference type="NCBI Taxonomy" id="2916838"/>
    <lineage>
        <taxon>Bacteria</taxon>
        <taxon>Pseudomonadati</taxon>
        <taxon>Bacteroidota</taxon>
        <taxon>Flavobacteriia</taxon>
        <taxon>Flavobacteriales</taxon>
        <taxon>Flavobacteriaceae</taxon>
    </lineage>
</organism>
<evidence type="ECO:0000256" key="1">
    <source>
        <dbReference type="SAM" id="Phobius"/>
    </source>
</evidence>